<evidence type="ECO:0000313" key="5">
    <source>
        <dbReference type="Proteomes" id="UP001202961"/>
    </source>
</evidence>
<dbReference type="InterPro" id="IPR003115">
    <property type="entry name" value="ParB_N"/>
</dbReference>
<dbReference type="InterPro" id="IPR041468">
    <property type="entry name" value="HTH_ParB/Spo0J"/>
</dbReference>
<keyword evidence="5" id="KW-1185">Reference proteome</keyword>
<evidence type="ECO:0000313" key="4">
    <source>
        <dbReference type="EMBL" id="MCM2374698.1"/>
    </source>
</evidence>
<dbReference type="PANTHER" id="PTHR33375">
    <property type="entry name" value="CHROMOSOME-PARTITIONING PROTEIN PARB-RELATED"/>
    <property type="match status" value="1"/>
</dbReference>
<dbReference type="Proteomes" id="UP001202961">
    <property type="component" value="Unassembled WGS sequence"/>
</dbReference>
<dbReference type="InterPro" id="IPR004437">
    <property type="entry name" value="ParB/RepB/Spo0J"/>
</dbReference>
<dbReference type="SUPFAM" id="SSF109709">
    <property type="entry name" value="KorB DNA-binding domain-like"/>
    <property type="match status" value="1"/>
</dbReference>
<dbReference type="NCBIfam" id="TIGR00180">
    <property type="entry name" value="parB_part"/>
    <property type="match status" value="1"/>
</dbReference>
<dbReference type="InterPro" id="IPR050336">
    <property type="entry name" value="Chromosome_partition/occlusion"/>
</dbReference>
<dbReference type="RefSeq" id="WP_250932734.1">
    <property type="nucleotide sequence ID" value="NZ_JAMQBK010000096.1"/>
</dbReference>
<evidence type="ECO:0000256" key="1">
    <source>
        <dbReference type="ARBA" id="ARBA00006295"/>
    </source>
</evidence>
<organism evidence="4 5">
    <name type="scientific">Aporhodopirellula aestuarii</name>
    <dbReference type="NCBI Taxonomy" id="2950107"/>
    <lineage>
        <taxon>Bacteria</taxon>
        <taxon>Pseudomonadati</taxon>
        <taxon>Planctomycetota</taxon>
        <taxon>Planctomycetia</taxon>
        <taxon>Pirellulales</taxon>
        <taxon>Pirellulaceae</taxon>
        <taxon>Aporhodopirellula</taxon>
    </lineage>
</organism>
<dbReference type="Gene3D" id="1.10.10.2830">
    <property type="match status" value="1"/>
</dbReference>
<protein>
    <submittedName>
        <fullName evidence="4">ParB/RepB/Spo0J family partition protein</fullName>
    </submittedName>
</protein>
<evidence type="ECO:0000259" key="3">
    <source>
        <dbReference type="PROSITE" id="PS50943"/>
    </source>
</evidence>
<comment type="similarity">
    <text evidence="1">Belongs to the ParB family.</text>
</comment>
<feature type="domain" description="HTH cro/C1-type" evidence="3">
    <location>
        <begin position="116"/>
        <end position="144"/>
    </location>
</feature>
<dbReference type="PANTHER" id="PTHR33375:SF1">
    <property type="entry name" value="CHROMOSOME-PARTITIONING PROTEIN PARB-RELATED"/>
    <property type="match status" value="1"/>
</dbReference>
<dbReference type="EMBL" id="JAMQBK010000096">
    <property type="protein sequence ID" value="MCM2374698.1"/>
    <property type="molecule type" value="Genomic_DNA"/>
</dbReference>
<dbReference type="Pfam" id="PF17762">
    <property type="entry name" value="HTH_ParB"/>
    <property type="match status" value="1"/>
</dbReference>
<dbReference type="Gene3D" id="3.90.1530.30">
    <property type="match status" value="1"/>
</dbReference>
<dbReference type="Pfam" id="PF02195">
    <property type="entry name" value="ParB_N"/>
    <property type="match status" value="1"/>
</dbReference>
<dbReference type="InterPro" id="IPR036086">
    <property type="entry name" value="ParB/Sulfiredoxin_sf"/>
</dbReference>
<name>A0ABT0UCE6_9BACT</name>
<dbReference type="SMART" id="SM00470">
    <property type="entry name" value="ParB"/>
    <property type="match status" value="1"/>
</dbReference>
<gene>
    <name evidence="4" type="ORF">NB063_29090</name>
</gene>
<comment type="caution">
    <text evidence="4">The sequence shown here is derived from an EMBL/GenBank/DDBJ whole genome shotgun (WGS) entry which is preliminary data.</text>
</comment>
<sequence length="260" mass="29461">MEGRRRLHGAFAIDITLIEPDPNQPRKRIDPNHLTELTQSLKRHGVLQPISVRLIKETGRYRIVAGECRYTAAREAGLSDLPCWLKSPKENEVLVEQIVENWVRSDLNPFELADSLAILRDANGYTQKMLAEETGKSPGEISKLLSILGLNPDVQSLARRDETGRISKRHLYSISRLPAPMQSVVLEKVQTQNLTAVDVERIAERLSRQQETGDRRGQPKFRRAFKVSQGTVTFSFHSDSVSDKDLLHALHQVRQQLGED</sequence>
<reference evidence="4 5" key="1">
    <citation type="journal article" date="2022" name="Syst. Appl. Microbiol.">
        <title>Rhodopirellula aestuarii sp. nov., a novel member of the genus Rhodopirellula isolated from brackish sediments collected in the Tagus River estuary, Portugal.</title>
        <authorList>
            <person name="Vitorino I.R."/>
            <person name="Klimek D."/>
            <person name="Calusinska M."/>
            <person name="Lobo-da-Cunha A."/>
            <person name="Vasconcelos V."/>
            <person name="Lage O.M."/>
        </authorList>
    </citation>
    <scope>NUCLEOTIDE SEQUENCE [LARGE SCALE GENOMIC DNA]</scope>
    <source>
        <strain evidence="4 5">ICT_H3.1</strain>
    </source>
</reference>
<dbReference type="InterPro" id="IPR001387">
    <property type="entry name" value="Cro/C1-type_HTH"/>
</dbReference>
<dbReference type="PROSITE" id="PS50943">
    <property type="entry name" value="HTH_CROC1"/>
    <property type="match status" value="1"/>
</dbReference>
<dbReference type="SUPFAM" id="SSF110849">
    <property type="entry name" value="ParB/Sulfiredoxin"/>
    <property type="match status" value="1"/>
</dbReference>
<accession>A0ABT0UCE6</accession>
<keyword evidence="2" id="KW-0159">Chromosome partition</keyword>
<evidence type="ECO:0000256" key="2">
    <source>
        <dbReference type="ARBA" id="ARBA00022829"/>
    </source>
</evidence>
<proteinExistence type="inferred from homology"/>